<accession>A0AAW8DMW6</accession>
<feature type="chain" id="PRO_5043891556" description="Peptidase" evidence="1">
    <location>
        <begin position="30"/>
        <end position="233"/>
    </location>
</feature>
<evidence type="ECO:0008006" key="6">
    <source>
        <dbReference type="Google" id="ProtNLM"/>
    </source>
</evidence>
<evidence type="ECO:0000256" key="1">
    <source>
        <dbReference type="SAM" id="SignalP"/>
    </source>
</evidence>
<dbReference type="RefSeq" id="WP_284990220.1">
    <property type="nucleotide sequence ID" value="NZ_JAUSRG010000024.1"/>
</dbReference>
<dbReference type="Proteomes" id="UP001242995">
    <property type="component" value="Unassembled WGS sequence"/>
</dbReference>
<evidence type="ECO:0000313" key="5">
    <source>
        <dbReference type="Proteomes" id="UP001242995"/>
    </source>
</evidence>
<keyword evidence="1" id="KW-0732">Signal</keyword>
<dbReference type="EMBL" id="JAUSRG010000024">
    <property type="protein sequence ID" value="MDP9907660.1"/>
    <property type="molecule type" value="Genomic_DNA"/>
</dbReference>
<proteinExistence type="predicted"/>
<evidence type="ECO:0000313" key="4">
    <source>
        <dbReference type="Proteomes" id="UP001230951"/>
    </source>
</evidence>
<name>A0AAW8DMW6_9MICC</name>
<feature type="signal peptide" evidence="1">
    <location>
        <begin position="1"/>
        <end position="29"/>
    </location>
</feature>
<gene>
    <name evidence="2" type="ORF">J2S90_004655</name>
    <name evidence="3" type="ORF">J2S93_004737</name>
</gene>
<reference evidence="2 4" key="1">
    <citation type="submission" date="2023-07" db="EMBL/GenBank/DDBJ databases">
        <title>Sorghum-associated microbial communities from plants grown in Nebraska, USA.</title>
        <authorList>
            <person name="Schachtman D."/>
        </authorList>
    </citation>
    <scope>NUCLEOTIDE SEQUENCE</scope>
    <source>
        <strain evidence="2">DS1006</strain>
        <strain evidence="3 4">DS1016</strain>
    </source>
</reference>
<evidence type="ECO:0000313" key="2">
    <source>
        <dbReference type="EMBL" id="MDP9907660.1"/>
    </source>
</evidence>
<comment type="caution">
    <text evidence="2">The sequence shown here is derived from an EMBL/GenBank/DDBJ whole genome shotgun (WGS) entry which is preliminary data.</text>
</comment>
<organism evidence="2 5">
    <name type="scientific">Arthrobacter bambusae</name>
    <dbReference type="NCBI Taxonomy" id="1338426"/>
    <lineage>
        <taxon>Bacteria</taxon>
        <taxon>Bacillati</taxon>
        <taxon>Actinomycetota</taxon>
        <taxon>Actinomycetes</taxon>
        <taxon>Micrococcales</taxon>
        <taxon>Micrococcaceae</taxon>
        <taxon>Arthrobacter</taxon>
    </lineage>
</organism>
<dbReference type="Proteomes" id="UP001230951">
    <property type="component" value="Unassembled WGS sequence"/>
</dbReference>
<protein>
    <recommendedName>
        <fullName evidence="6">Peptidase</fullName>
    </recommendedName>
</protein>
<evidence type="ECO:0000313" key="3">
    <source>
        <dbReference type="EMBL" id="MDQ0183277.1"/>
    </source>
</evidence>
<dbReference type="EMBL" id="JAUSTF010000022">
    <property type="protein sequence ID" value="MDQ0183277.1"/>
    <property type="molecule type" value="Genomic_DNA"/>
</dbReference>
<dbReference type="AlphaFoldDB" id="A0AAW8DMW6"/>
<sequence>MIGHGSLRRYAATVALVSLGLLCSAPASAATDGPDLILTHGGSNPPAVLAPGSTSRWSIGVTARAVTLHDLRMRLLADGPLMELAASDESARVVTVGVRSCTTAWAAEVCRSGENTVIPTTTLSSLGGATSLANPDGGIPAGVELLLEVTLSPSAGNSVQGLSTRITARVDAAGEPAGPHDFPGTALADTGFRLGIFALLGLGTVLAGALASKLAGARAAADGIAPARDPGGD</sequence>
<keyword evidence="4" id="KW-1185">Reference proteome</keyword>